<dbReference type="STRING" id="1123510.GCA_000620025_00441"/>
<name>A0A348HEZ9_9GAMM</name>
<gene>
    <name evidence="1" type="ORF">ZBT109_1441</name>
</gene>
<organism evidence="1 2">
    <name type="scientific">Zymobacter palmae</name>
    <dbReference type="NCBI Taxonomy" id="33074"/>
    <lineage>
        <taxon>Bacteria</taxon>
        <taxon>Pseudomonadati</taxon>
        <taxon>Pseudomonadota</taxon>
        <taxon>Gammaproteobacteria</taxon>
        <taxon>Oceanospirillales</taxon>
        <taxon>Halomonadaceae</taxon>
        <taxon>Zymobacter group</taxon>
        <taxon>Zymobacter</taxon>
    </lineage>
</organism>
<dbReference type="RefSeq" id="WP_027705786.1">
    <property type="nucleotide sequence ID" value="NZ_AP018933.1"/>
</dbReference>
<accession>A0A348HEZ9</accession>
<dbReference type="AlphaFoldDB" id="A0A348HEZ9"/>
<sequence length="100" mass="11360">MSYEYVISGPLDVTVEVLYAALDKALIDMPGYACSFREGAAACYRAEQRSASDGWGCDIELYHQCGRIFMTIYSGIPDEIDRYLHAMLRVERLSFTMNEQ</sequence>
<proteinExistence type="predicted"/>
<keyword evidence="2" id="KW-1185">Reference proteome</keyword>
<dbReference type="KEGG" id="zpl:ZBT109_1441"/>
<dbReference type="EMBL" id="AP018933">
    <property type="protein sequence ID" value="BBG30201.1"/>
    <property type="molecule type" value="Genomic_DNA"/>
</dbReference>
<evidence type="ECO:0000313" key="2">
    <source>
        <dbReference type="Proteomes" id="UP000267342"/>
    </source>
</evidence>
<protein>
    <submittedName>
        <fullName evidence="1">N-formylmethionyl-tRNA deformylase</fullName>
    </submittedName>
</protein>
<evidence type="ECO:0000313" key="1">
    <source>
        <dbReference type="EMBL" id="BBG30201.1"/>
    </source>
</evidence>
<dbReference type="Proteomes" id="UP000267342">
    <property type="component" value="Chromosome"/>
</dbReference>
<reference evidence="1 2" key="1">
    <citation type="submission" date="2018-09" db="EMBL/GenBank/DDBJ databases">
        <title>Zymobacter palmae IAM14233 (=T109) whole genome analysis.</title>
        <authorList>
            <person name="Yanase H."/>
        </authorList>
    </citation>
    <scope>NUCLEOTIDE SEQUENCE [LARGE SCALE GENOMIC DNA]</scope>
    <source>
        <strain evidence="1 2">IAM14233</strain>
    </source>
</reference>